<dbReference type="EC" id="2.4.1.15" evidence="5"/>
<dbReference type="GO" id="GO:0016020">
    <property type="term" value="C:membrane"/>
    <property type="evidence" value="ECO:0007669"/>
    <property type="project" value="UniProtKB-SubCell"/>
</dbReference>
<dbReference type="PANTHER" id="PTHR10788:SF128">
    <property type="entry name" value="ALPHA,ALPHA-TREHALOSE-PHOSPHATE SYNTHASE (UDP-FORMING)"/>
    <property type="match status" value="1"/>
</dbReference>
<dbReference type="InterPro" id="IPR005829">
    <property type="entry name" value="Sugar_transporter_CS"/>
</dbReference>
<dbReference type="CDD" id="cd17361">
    <property type="entry name" value="MFS_STP"/>
    <property type="match status" value="1"/>
</dbReference>
<dbReference type="EnsemblPlants" id="EMT13250">
    <property type="protein sequence ID" value="EMT13250"/>
    <property type="gene ID" value="F775_15846"/>
</dbReference>
<dbReference type="PANTHER" id="PTHR10788">
    <property type="entry name" value="TREHALOSE-6-PHOSPHATE SYNTHASE"/>
    <property type="match status" value="1"/>
</dbReference>
<comment type="subcellular location">
    <subcellularLocation>
        <location evidence="1">Membrane</location>
        <topology evidence="1">Multi-pass membrane protein</topology>
    </subcellularLocation>
</comment>
<feature type="transmembrane region" description="Helical" evidence="15">
    <location>
        <begin position="280"/>
        <end position="300"/>
    </location>
</feature>
<dbReference type="FunFam" id="1.20.1250.20:FF:000002">
    <property type="entry name" value="Sugar transport protein 13"/>
    <property type="match status" value="1"/>
</dbReference>
<evidence type="ECO:0000256" key="4">
    <source>
        <dbReference type="ARBA" id="ARBA00010992"/>
    </source>
</evidence>
<dbReference type="Gene3D" id="3.40.50.1000">
    <property type="entry name" value="HAD superfamily/HAD-like"/>
    <property type="match status" value="1"/>
</dbReference>
<dbReference type="Gene3D" id="1.20.1250.20">
    <property type="entry name" value="MFS general substrate transporter like domains"/>
    <property type="match status" value="1"/>
</dbReference>
<proteinExistence type="inferred from homology"/>
<reference evidence="17" key="1">
    <citation type="submission" date="2015-06" db="UniProtKB">
        <authorList>
            <consortium name="EnsemblPlants"/>
        </authorList>
    </citation>
    <scope>IDENTIFICATION</scope>
</reference>
<dbReference type="Gene3D" id="3.30.70.1020">
    <property type="entry name" value="Trehalose-6-phosphate phosphatase related protein, domain 2"/>
    <property type="match status" value="1"/>
</dbReference>
<evidence type="ECO:0000256" key="15">
    <source>
        <dbReference type="SAM" id="Phobius"/>
    </source>
</evidence>
<evidence type="ECO:0000256" key="12">
    <source>
        <dbReference type="ARBA" id="ARBA00022989"/>
    </source>
</evidence>
<dbReference type="SUPFAM" id="SSF103473">
    <property type="entry name" value="MFS general substrate transporter"/>
    <property type="match status" value="1"/>
</dbReference>
<feature type="transmembrane region" description="Helical" evidence="15">
    <location>
        <begin position="312"/>
        <end position="331"/>
    </location>
</feature>
<protein>
    <recommendedName>
        <fullName evidence="5">alpha,alpha-trehalose-phosphate synthase (UDP-forming)</fullName>
        <ecNumber evidence="5">2.4.1.15</ecNumber>
    </recommendedName>
</protein>
<organism evidence="17">
    <name type="scientific">Aegilops tauschii</name>
    <name type="common">Tausch's goatgrass</name>
    <name type="synonym">Aegilops squarrosa</name>
    <dbReference type="NCBI Taxonomy" id="37682"/>
    <lineage>
        <taxon>Eukaryota</taxon>
        <taxon>Viridiplantae</taxon>
        <taxon>Streptophyta</taxon>
        <taxon>Embryophyta</taxon>
        <taxon>Tracheophyta</taxon>
        <taxon>Spermatophyta</taxon>
        <taxon>Magnoliopsida</taxon>
        <taxon>Liliopsida</taxon>
        <taxon>Poales</taxon>
        <taxon>Poaceae</taxon>
        <taxon>BOP clade</taxon>
        <taxon>Pooideae</taxon>
        <taxon>Triticodae</taxon>
        <taxon>Triticeae</taxon>
        <taxon>Triticinae</taxon>
        <taxon>Aegilops</taxon>
    </lineage>
</organism>
<dbReference type="GO" id="GO:0015293">
    <property type="term" value="F:symporter activity"/>
    <property type="evidence" value="ECO:0007669"/>
    <property type="project" value="UniProtKB-KW"/>
</dbReference>
<feature type="transmembrane region" description="Helical" evidence="15">
    <location>
        <begin position="424"/>
        <end position="455"/>
    </location>
</feature>
<dbReference type="Pfam" id="PF02358">
    <property type="entry name" value="Trehalose_PPase"/>
    <property type="match status" value="1"/>
</dbReference>
<comment type="similarity">
    <text evidence="2">In the N-terminal section; belongs to the glycosyltransferase 20 family.</text>
</comment>
<keyword evidence="8" id="KW-0328">Glycosyltransferase</keyword>
<keyword evidence="13 15" id="KW-0472">Membrane</keyword>
<evidence type="ECO:0000256" key="3">
    <source>
        <dbReference type="ARBA" id="ARBA00006330"/>
    </source>
</evidence>
<evidence type="ECO:0000313" key="17">
    <source>
        <dbReference type="EnsemblPlants" id="EMT13250"/>
    </source>
</evidence>
<dbReference type="NCBIfam" id="TIGR00879">
    <property type="entry name" value="SP"/>
    <property type="match status" value="1"/>
</dbReference>
<evidence type="ECO:0000256" key="1">
    <source>
        <dbReference type="ARBA" id="ARBA00004141"/>
    </source>
</evidence>
<feature type="transmembrane region" description="Helical" evidence="15">
    <location>
        <begin position="489"/>
        <end position="510"/>
    </location>
</feature>
<dbReference type="InterPro" id="IPR036412">
    <property type="entry name" value="HAD-like_sf"/>
</dbReference>
<feature type="domain" description="Major facilitator superfamily (MFS) profile" evidence="16">
    <location>
        <begin position="166"/>
        <end position="617"/>
    </location>
</feature>
<dbReference type="InterPro" id="IPR044778">
    <property type="entry name" value="MFS_STP/MST-like_plant"/>
</dbReference>
<dbReference type="SUPFAM" id="SSF53756">
    <property type="entry name" value="UDP-Glycosyltransferase/glycogen phosphorylase"/>
    <property type="match status" value="1"/>
</dbReference>
<dbReference type="PROSITE" id="PS50850">
    <property type="entry name" value="MFS"/>
    <property type="match status" value="1"/>
</dbReference>
<dbReference type="GO" id="GO:0003825">
    <property type="term" value="F:alpha,alpha-trehalose-phosphate synthase (UDP-forming) activity"/>
    <property type="evidence" value="ECO:0007669"/>
    <property type="project" value="UniProtKB-EC"/>
</dbReference>
<keyword evidence="10 15" id="KW-0812">Transmembrane</keyword>
<dbReference type="PROSITE" id="PS00217">
    <property type="entry name" value="SUGAR_TRANSPORT_2"/>
    <property type="match status" value="1"/>
</dbReference>
<keyword evidence="12 15" id="KW-1133">Transmembrane helix</keyword>
<evidence type="ECO:0000256" key="7">
    <source>
        <dbReference type="ARBA" id="ARBA00022597"/>
    </source>
</evidence>
<feature type="transmembrane region" description="Helical" evidence="15">
    <location>
        <begin position="159"/>
        <end position="179"/>
    </location>
</feature>
<evidence type="ECO:0000256" key="14">
    <source>
        <dbReference type="SAM" id="MobiDB-lite"/>
    </source>
</evidence>
<dbReference type="Pfam" id="PF00982">
    <property type="entry name" value="Glyco_transf_20"/>
    <property type="match status" value="1"/>
</dbReference>
<dbReference type="InterPro" id="IPR023214">
    <property type="entry name" value="HAD_sf"/>
</dbReference>
<evidence type="ECO:0000259" key="16">
    <source>
        <dbReference type="PROSITE" id="PS50850"/>
    </source>
</evidence>
<sequence length="1486" mass="165075">MESSKRRTMHGWGRRRLLSRRTIACPVTTRPRRHNFDFTVRKQLEGFPWSRIHVGGMQQQRNNASKKVYDACSRRHHGSQTQCHDKSKHGWLTPWPVATTSTSTRPTDTSVELSPAPALQNRLLVKPELCTQLNMPGGGGALAVDGAVAGAASGYSSEITFTVVMSCLMAASGGLIFGYDISITGGLTQMRSFLEAFFPEIIEKMDNAQQDAYCIFDSQVLTTFVSSLYLAGVFACLVAGHVTRKVGRRNSMLIGASFFLVGAILNCAAVNIYMLVIGRIFLGFAVGFTNQSAPVYLAEIAPARWRGAFTSIFHFFLNVGMFVADLVNYRANTIPGWGWRLSLGVGIIPAVVILVGAVFIPDSPNSLVLRGKVDEARHSLRRIRGPAADVDVELKDIMRAAEEGGRHKSGAFRRILLREYRPHLVMAIFIPLFFELTGMIVVTLFAPLLFFTIGFTSQKAILGSIITDVVSLASISVAALSVDRFGRRFLFKLGGGVLLVCLVGMTWIFGAELGTNGGKAMPRPYAVAVVALVCLFVAGFGISWGPLKWIIPSEIFPLEVRSAGQSMSESISLTLTFVQTQSFLAMLCSFKYGSFAYNAAWVVVMTAFIIAFLPETKGVPIEAMGAVWARHWYWKRFVKPAPEPTPTPDKHADGSLEMKASGPGTSPATALNQPLESTEQVPASRLSALLGPNGRVLIVANRLPVTAKRHPVKKWEYPSSSGGLVSALQGLKDVQMMWVGWPGVSVPNETGQTVITEELFKRRCVPVFLDEELMDQYYSGYCNKILWPLFHYLGLPQEYKINKEKDIKSQFEAYTQANQMFAETVCKIYKEGDIIWCHDYHLMCLPKLLKQYNINMKVGWFLHTPFPSSEMYRALPNRAELLEAVLKADLVGFHAYDYARHFVSACISLLGLEGCLDGIQFDGRIVKVDAFPIGIDAQRFTKALEGPKVKEKITEFKKLFAGRKKFLEKNEELDSEYKVVLLQIAVPTRSDVPEYRKLASQVHELVARVNGRFGTLKATPILHLDQTVDFDSLCALYAITDVALITSLRDGMNLVSYEYVACQESNKGVLILSEFAGAAQSLGAGAIIVNPWDIVEVADAIKRALDMPTEEREKNHRHNYELVSRHTAQDWAENYVCDLHNATSKAPLPAIHTAVLPIGEAAAQYGQSNNRLLILGFNATLTGQIQFVEGRTDIELKLNPELKQPLKTLCDNENTTVVVVSGYGRSILDENFADYKLWLAAENGMFLRQPGEEWITMRYEQEEISWAGSVKKVFEYFTQRTPRSNFEQRETSLVWNYKYADVQFGRNQATDLLQHLGAYSLSNQSSVIVQGSRSIEVRPTGVTKGKAVDEIIRELDLRNTMATPIDYVLCIGHFLAKCLDGFLLEYKTLSMLKLKVEWHYTVFQDEDIYTLPSFDVQPGAKRKGKGCQAEDCSSVKFDLNPKNYFSCTVGREHSVAQYNLEGTNEVVSLLQDLAAAAAPGSMSDQP</sequence>
<evidence type="ECO:0000256" key="2">
    <source>
        <dbReference type="ARBA" id="ARBA00005409"/>
    </source>
</evidence>
<keyword evidence="9" id="KW-0808">Transferase</keyword>
<evidence type="ECO:0000256" key="11">
    <source>
        <dbReference type="ARBA" id="ARBA00022847"/>
    </source>
</evidence>
<feature type="transmembrane region" description="Helical" evidence="15">
    <location>
        <begin position="220"/>
        <end position="240"/>
    </location>
</feature>
<dbReference type="InterPro" id="IPR003663">
    <property type="entry name" value="Sugar/inositol_transpt"/>
</dbReference>
<name>N1QUU4_AEGTA</name>
<feature type="transmembrane region" description="Helical" evidence="15">
    <location>
        <begin position="461"/>
        <end position="482"/>
    </location>
</feature>
<feature type="region of interest" description="Disordered" evidence="14">
    <location>
        <begin position="643"/>
        <end position="676"/>
    </location>
</feature>
<dbReference type="GO" id="GO:0004805">
    <property type="term" value="F:trehalose-phosphatase activity"/>
    <property type="evidence" value="ECO:0007669"/>
    <property type="project" value="TreeGrafter"/>
</dbReference>
<dbReference type="PRINTS" id="PR00171">
    <property type="entry name" value="SUGRTRNSPORT"/>
</dbReference>
<feature type="transmembrane region" description="Helical" evidence="15">
    <location>
        <begin position="337"/>
        <end position="360"/>
    </location>
</feature>
<dbReference type="GO" id="GO:0005829">
    <property type="term" value="C:cytosol"/>
    <property type="evidence" value="ECO:0007669"/>
    <property type="project" value="TreeGrafter"/>
</dbReference>
<dbReference type="InterPro" id="IPR020846">
    <property type="entry name" value="MFS_dom"/>
</dbReference>
<evidence type="ECO:0000256" key="5">
    <source>
        <dbReference type="ARBA" id="ARBA00012538"/>
    </source>
</evidence>
<keyword evidence="7" id="KW-0762">Sugar transport</keyword>
<dbReference type="Pfam" id="PF00083">
    <property type="entry name" value="Sugar_tr"/>
    <property type="match status" value="1"/>
</dbReference>
<feature type="compositionally biased region" description="Polar residues" evidence="14">
    <location>
        <begin position="663"/>
        <end position="676"/>
    </location>
</feature>
<accession>N1QUU4</accession>
<evidence type="ECO:0000256" key="13">
    <source>
        <dbReference type="ARBA" id="ARBA00023136"/>
    </source>
</evidence>
<evidence type="ECO:0000256" key="6">
    <source>
        <dbReference type="ARBA" id="ARBA00022448"/>
    </source>
</evidence>
<dbReference type="PROSITE" id="PS00216">
    <property type="entry name" value="SUGAR_TRANSPORT_1"/>
    <property type="match status" value="1"/>
</dbReference>
<evidence type="ECO:0000256" key="9">
    <source>
        <dbReference type="ARBA" id="ARBA00022679"/>
    </source>
</evidence>
<comment type="similarity">
    <text evidence="4">Belongs to the major facilitator superfamily. Sugar transporter (TC 2.A.1.1) family.</text>
</comment>
<dbReference type="InterPro" id="IPR003337">
    <property type="entry name" value="Trehalose_PPase"/>
</dbReference>
<dbReference type="InterPro" id="IPR005828">
    <property type="entry name" value="MFS_sugar_transport-like"/>
</dbReference>
<feature type="transmembrane region" description="Helical" evidence="15">
    <location>
        <begin position="252"/>
        <end position="274"/>
    </location>
</feature>
<keyword evidence="11" id="KW-0769">Symport</keyword>
<evidence type="ECO:0000256" key="8">
    <source>
        <dbReference type="ARBA" id="ARBA00022676"/>
    </source>
</evidence>
<dbReference type="SUPFAM" id="SSF56784">
    <property type="entry name" value="HAD-like"/>
    <property type="match status" value="1"/>
</dbReference>
<dbReference type="CDD" id="cd03788">
    <property type="entry name" value="GT20_TPS"/>
    <property type="match status" value="1"/>
</dbReference>
<evidence type="ECO:0000256" key="10">
    <source>
        <dbReference type="ARBA" id="ARBA00022692"/>
    </source>
</evidence>
<dbReference type="FunFam" id="3.40.50.2000:FF:000046">
    <property type="entry name" value="alpha,alpha-trehalose-phosphate synthase [UDP-forming] 1"/>
    <property type="match status" value="1"/>
</dbReference>
<feature type="transmembrane region" description="Helical" evidence="15">
    <location>
        <begin position="525"/>
        <end position="547"/>
    </location>
</feature>
<dbReference type="InterPro" id="IPR036259">
    <property type="entry name" value="MFS_trans_sf"/>
</dbReference>
<dbReference type="InterPro" id="IPR001830">
    <property type="entry name" value="Glyco_trans_20"/>
</dbReference>
<dbReference type="GO" id="GO:0005992">
    <property type="term" value="P:trehalose biosynthetic process"/>
    <property type="evidence" value="ECO:0007669"/>
    <property type="project" value="InterPro"/>
</dbReference>
<dbReference type="GO" id="GO:0015145">
    <property type="term" value="F:monosaccharide transmembrane transporter activity"/>
    <property type="evidence" value="ECO:0007669"/>
    <property type="project" value="InterPro"/>
</dbReference>
<dbReference type="Gene3D" id="3.40.50.2000">
    <property type="entry name" value="Glycogen Phosphorylase B"/>
    <property type="match status" value="2"/>
</dbReference>
<keyword evidence="6" id="KW-0813">Transport</keyword>
<comment type="similarity">
    <text evidence="3">In the C-terminal section; belongs to the trehalose phosphatase family.</text>
</comment>
<feature type="transmembrane region" description="Helical" evidence="15">
    <location>
        <begin position="595"/>
        <end position="613"/>
    </location>
</feature>